<dbReference type="InterPro" id="IPR001640">
    <property type="entry name" value="Lgt"/>
</dbReference>
<evidence type="ECO:0000313" key="9">
    <source>
        <dbReference type="Proteomes" id="UP000886819"/>
    </source>
</evidence>
<feature type="transmembrane region" description="Helical" evidence="7">
    <location>
        <begin position="239"/>
        <end position="258"/>
    </location>
</feature>
<evidence type="ECO:0000256" key="3">
    <source>
        <dbReference type="ARBA" id="ARBA00022679"/>
    </source>
</evidence>
<feature type="transmembrane region" description="Helical" evidence="7">
    <location>
        <begin position="334"/>
        <end position="355"/>
    </location>
</feature>
<evidence type="ECO:0000313" key="8">
    <source>
        <dbReference type="EMBL" id="HIQ62921.1"/>
    </source>
</evidence>
<organism evidence="8 9">
    <name type="scientific">Candidatus Avichristensenella intestinipullorum</name>
    <dbReference type="NCBI Taxonomy" id="2840693"/>
    <lineage>
        <taxon>Bacteria</taxon>
        <taxon>Bacillati</taxon>
        <taxon>Bacillota</taxon>
        <taxon>Clostridia</taxon>
        <taxon>Candidatus Avichristensenella</taxon>
    </lineage>
</organism>
<dbReference type="PROSITE" id="PS01311">
    <property type="entry name" value="LGT"/>
    <property type="match status" value="1"/>
</dbReference>
<feature type="transmembrane region" description="Helical" evidence="7">
    <location>
        <begin position="208"/>
        <end position="227"/>
    </location>
</feature>
<gene>
    <name evidence="7 8" type="primary">lgt</name>
    <name evidence="8" type="ORF">IAA66_04965</name>
</gene>
<feature type="transmembrane region" description="Helical" evidence="7">
    <location>
        <begin position="173"/>
        <end position="196"/>
    </location>
</feature>
<feature type="transmembrane region" description="Helical" evidence="7">
    <location>
        <begin position="361"/>
        <end position="381"/>
    </location>
</feature>
<comment type="subcellular location">
    <subcellularLocation>
        <location evidence="7">Cell membrane</location>
        <topology evidence="7">Multi-pass membrane protein</topology>
    </subcellularLocation>
</comment>
<dbReference type="GO" id="GO:0005886">
    <property type="term" value="C:plasma membrane"/>
    <property type="evidence" value="ECO:0007669"/>
    <property type="project" value="UniProtKB-SubCell"/>
</dbReference>
<feature type="transmembrane region" description="Helical" evidence="7">
    <location>
        <begin position="12"/>
        <end position="36"/>
    </location>
</feature>
<dbReference type="PANTHER" id="PTHR30589">
    <property type="entry name" value="PROLIPOPROTEIN DIACYLGLYCERYL TRANSFERASE"/>
    <property type="match status" value="1"/>
</dbReference>
<evidence type="ECO:0000256" key="7">
    <source>
        <dbReference type="HAMAP-Rule" id="MF_01147"/>
    </source>
</evidence>
<comment type="pathway">
    <text evidence="7">Protein modification; lipoprotein biosynthesis (diacylglyceryl transfer).</text>
</comment>
<keyword evidence="2 7" id="KW-1003">Cell membrane</keyword>
<evidence type="ECO:0000256" key="5">
    <source>
        <dbReference type="ARBA" id="ARBA00022989"/>
    </source>
</evidence>
<keyword evidence="5 7" id="KW-1133">Transmembrane helix</keyword>
<comment type="catalytic activity">
    <reaction evidence="7">
        <text>L-cysteinyl-[prolipoprotein] + a 1,2-diacyl-sn-glycero-3-phospho-(1'-sn-glycerol) = an S-1,2-diacyl-sn-glyceryl-L-cysteinyl-[prolipoprotein] + sn-glycerol 1-phosphate + H(+)</text>
        <dbReference type="Rhea" id="RHEA:56712"/>
        <dbReference type="Rhea" id="RHEA-COMP:14679"/>
        <dbReference type="Rhea" id="RHEA-COMP:14680"/>
        <dbReference type="ChEBI" id="CHEBI:15378"/>
        <dbReference type="ChEBI" id="CHEBI:29950"/>
        <dbReference type="ChEBI" id="CHEBI:57685"/>
        <dbReference type="ChEBI" id="CHEBI:64716"/>
        <dbReference type="ChEBI" id="CHEBI:140658"/>
        <dbReference type="EC" id="2.5.1.145"/>
    </reaction>
</comment>
<reference evidence="8" key="1">
    <citation type="submission" date="2020-10" db="EMBL/GenBank/DDBJ databases">
        <authorList>
            <person name="Gilroy R."/>
        </authorList>
    </citation>
    <scope>NUCLEOTIDE SEQUENCE</scope>
    <source>
        <strain evidence="8">ChiHile30-977</strain>
    </source>
</reference>
<feature type="transmembrane region" description="Helical" evidence="7">
    <location>
        <begin position="270"/>
        <end position="289"/>
    </location>
</feature>
<keyword evidence="4 7" id="KW-0812">Transmembrane</keyword>
<accession>A0A9D0YVB5</accession>
<proteinExistence type="inferred from homology"/>
<dbReference type="HAMAP" id="MF_01147">
    <property type="entry name" value="Lgt"/>
    <property type="match status" value="1"/>
</dbReference>
<keyword evidence="3 7" id="KW-0808">Transferase</keyword>
<dbReference type="NCBIfam" id="TIGR00544">
    <property type="entry name" value="lgt"/>
    <property type="match status" value="1"/>
</dbReference>
<dbReference type="GO" id="GO:0042158">
    <property type="term" value="P:lipoprotein biosynthetic process"/>
    <property type="evidence" value="ECO:0007669"/>
    <property type="project" value="UniProtKB-UniRule"/>
</dbReference>
<reference evidence="8" key="2">
    <citation type="journal article" date="2021" name="PeerJ">
        <title>Extensive microbial diversity within the chicken gut microbiome revealed by metagenomics and culture.</title>
        <authorList>
            <person name="Gilroy R."/>
            <person name="Ravi A."/>
            <person name="Getino M."/>
            <person name="Pursley I."/>
            <person name="Horton D.L."/>
            <person name="Alikhan N.F."/>
            <person name="Baker D."/>
            <person name="Gharbi K."/>
            <person name="Hall N."/>
            <person name="Watson M."/>
            <person name="Adriaenssens E.M."/>
            <person name="Foster-Nyarko E."/>
            <person name="Jarju S."/>
            <person name="Secka A."/>
            <person name="Antonio M."/>
            <person name="Oren A."/>
            <person name="Chaudhuri R.R."/>
            <person name="La Ragione R."/>
            <person name="Hildebrand F."/>
            <person name="Pallen M.J."/>
        </authorList>
    </citation>
    <scope>NUCLEOTIDE SEQUENCE</scope>
    <source>
        <strain evidence="8">ChiHile30-977</strain>
    </source>
</reference>
<feature type="transmembrane region" description="Helical" evidence="7">
    <location>
        <begin position="113"/>
        <end position="132"/>
    </location>
</feature>
<sequence length="407" mass="44929">MSRPPLGDTLDVLGLSIPWYSLLIMAGVAVALALAIREERRLRLPQDTMLNLALVAIPLGIIGARLYYVVFEWGRFASNPWEIFYIWQGGLAIYGAVLGGLAAGAIVSRRMHVPLASLMDAVAPGLVLAQAIGRWGNYANMEAYGVRISNEAAQFFPLAVEIPVVTADGTTYWYWHMATFFYESMWCLIVFILLMACRRGMRRRGDVFAWYVLLYGAGRTVVEGLRTDSLTLVISGGEVRVSQVLSAVMTLAVAGLFFARIVRSRRRIRLADWIGWAQIALALTCTFLGEFERNAYQMLFIPAQVVLGVMLVLDVVFLAHFVRRTGRLGAPGAWAVAAAACCLLTLLLGLGRFGAANFAYVTLRQSVAMLHVILSGAWFYLRAGRPGRRRRQPEQTAPAEAMQEEAS</sequence>
<evidence type="ECO:0000256" key="4">
    <source>
        <dbReference type="ARBA" id="ARBA00022692"/>
    </source>
</evidence>
<dbReference type="EMBL" id="DVFI01000077">
    <property type="protein sequence ID" value="HIQ62921.1"/>
    <property type="molecule type" value="Genomic_DNA"/>
</dbReference>
<comment type="function">
    <text evidence="7">Catalyzes the transfer of the diacylglyceryl group from phosphatidylglycerol to the sulfhydryl group of the N-terminal cysteine of a prolipoprotein, the first step in the formation of mature lipoproteins.</text>
</comment>
<dbReference type="PANTHER" id="PTHR30589:SF0">
    <property type="entry name" value="PHOSPHATIDYLGLYCEROL--PROLIPOPROTEIN DIACYLGLYCERYL TRANSFERASE"/>
    <property type="match status" value="1"/>
</dbReference>
<evidence type="ECO:0000256" key="1">
    <source>
        <dbReference type="ARBA" id="ARBA00007150"/>
    </source>
</evidence>
<evidence type="ECO:0000256" key="6">
    <source>
        <dbReference type="ARBA" id="ARBA00023136"/>
    </source>
</evidence>
<comment type="caution">
    <text evidence="8">The sequence shown here is derived from an EMBL/GenBank/DDBJ whole genome shotgun (WGS) entry which is preliminary data.</text>
</comment>
<feature type="transmembrane region" description="Helical" evidence="7">
    <location>
        <begin position="301"/>
        <end position="322"/>
    </location>
</feature>
<protein>
    <recommendedName>
        <fullName evidence="7">Phosphatidylglycerol--prolipoprotein diacylglyceryl transferase</fullName>
        <ecNumber evidence="7">2.5.1.145</ecNumber>
    </recommendedName>
</protein>
<feature type="transmembrane region" description="Helical" evidence="7">
    <location>
        <begin position="48"/>
        <end position="71"/>
    </location>
</feature>
<dbReference type="GO" id="GO:0008961">
    <property type="term" value="F:phosphatidylglycerol-prolipoprotein diacylglyceryl transferase activity"/>
    <property type="evidence" value="ECO:0007669"/>
    <property type="project" value="UniProtKB-UniRule"/>
</dbReference>
<feature type="binding site" evidence="7">
    <location>
        <position position="134"/>
    </location>
    <ligand>
        <name>a 1,2-diacyl-sn-glycero-3-phospho-(1'-sn-glycerol)</name>
        <dbReference type="ChEBI" id="CHEBI:64716"/>
    </ligand>
</feature>
<dbReference type="Proteomes" id="UP000886819">
    <property type="component" value="Unassembled WGS sequence"/>
</dbReference>
<dbReference type="EC" id="2.5.1.145" evidence="7"/>
<evidence type="ECO:0000256" key="2">
    <source>
        <dbReference type="ARBA" id="ARBA00022475"/>
    </source>
</evidence>
<comment type="similarity">
    <text evidence="1 7">Belongs to the Lgt family.</text>
</comment>
<feature type="transmembrane region" description="Helical" evidence="7">
    <location>
        <begin position="83"/>
        <end position="106"/>
    </location>
</feature>
<dbReference type="Pfam" id="PF01790">
    <property type="entry name" value="LGT"/>
    <property type="match status" value="1"/>
</dbReference>
<keyword evidence="6 7" id="KW-0472">Membrane</keyword>
<comment type="caution">
    <text evidence="7">Lacks conserved residue(s) required for the propagation of feature annotation.</text>
</comment>
<name>A0A9D0YVB5_9FIRM</name>
<dbReference type="AlphaFoldDB" id="A0A9D0YVB5"/>